<feature type="domain" description="Aminotransferase class I/classII large" evidence="6">
    <location>
        <begin position="49"/>
        <end position="156"/>
    </location>
</feature>
<dbReference type="AlphaFoldDB" id="X1CM61"/>
<name>X1CM61_9ZZZZ</name>
<keyword evidence="3" id="KW-0032">Aminotransferase</keyword>
<dbReference type="InterPro" id="IPR004839">
    <property type="entry name" value="Aminotransferase_I/II_large"/>
</dbReference>
<evidence type="ECO:0000256" key="3">
    <source>
        <dbReference type="ARBA" id="ARBA00022576"/>
    </source>
</evidence>
<comment type="similarity">
    <text evidence="2">Belongs to the class-I pyridoxal-phosphate-dependent aminotransferase family.</text>
</comment>
<evidence type="ECO:0000256" key="2">
    <source>
        <dbReference type="ARBA" id="ARBA00007441"/>
    </source>
</evidence>
<dbReference type="InterPro" id="IPR015424">
    <property type="entry name" value="PyrdxlP-dep_Trfase"/>
</dbReference>
<evidence type="ECO:0000256" key="1">
    <source>
        <dbReference type="ARBA" id="ARBA00001933"/>
    </source>
</evidence>
<sequence>KFNINEIVPYPKISGLEDLKTIWKNWIIEKSLINKSGEKERLNRLENYISTPVITSGLTNGIFLCCSLLLNSGDYIISTNKRWGNYDNIIETLLGAKIKSFEFFIKDKFNVQGLKDAIYEVSKIQEKIVLILGFPNNPTGYIPNKEELEEIINVLKLAQKDISKPITNNALINIK</sequence>
<evidence type="ECO:0000259" key="6">
    <source>
        <dbReference type="Pfam" id="PF00155"/>
    </source>
</evidence>
<dbReference type="GO" id="GO:0008483">
    <property type="term" value="F:transaminase activity"/>
    <property type="evidence" value="ECO:0007669"/>
    <property type="project" value="UniProtKB-KW"/>
</dbReference>
<dbReference type="Pfam" id="PF00155">
    <property type="entry name" value="Aminotran_1_2"/>
    <property type="match status" value="1"/>
</dbReference>
<evidence type="ECO:0000256" key="5">
    <source>
        <dbReference type="ARBA" id="ARBA00022898"/>
    </source>
</evidence>
<protein>
    <recommendedName>
        <fullName evidence="6">Aminotransferase class I/classII large domain-containing protein</fullName>
    </recommendedName>
</protein>
<dbReference type="InterPro" id="IPR050596">
    <property type="entry name" value="AspAT/PAT-like"/>
</dbReference>
<dbReference type="GO" id="GO:0006520">
    <property type="term" value="P:amino acid metabolic process"/>
    <property type="evidence" value="ECO:0007669"/>
    <property type="project" value="InterPro"/>
</dbReference>
<comment type="cofactor">
    <cofactor evidence="1">
        <name>pyridoxal 5'-phosphate</name>
        <dbReference type="ChEBI" id="CHEBI:597326"/>
    </cofactor>
</comment>
<keyword evidence="4" id="KW-0808">Transferase</keyword>
<keyword evidence="5" id="KW-0663">Pyridoxal phosphate</keyword>
<dbReference type="Gene3D" id="3.40.640.10">
    <property type="entry name" value="Type I PLP-dependent aspartate aminotransferase-like (Major domain)"/>
    <property type="match status" value="1"/>
</dbReference>
<dbReference type="InterPro" id="IPR015421">
    <property type="entry name" value="PyrdxlP-dep_Trfase_major"/>
</dbReference>
<comment type="caution">
    <text evidence="7">The sequence shown here is derived from an EMBL/GenBank/DDBJ whole genome shotgun (WGS) entry which is preliminary data.</text>
</comment>
<feature type="non-terminal residue" evidence="7">
    <location>
        <position position="1"/>
    </location>
</feature>
<reference evidence="7" key="1">
    <citation type="journal article" date="2014" name="Front. Microbiol.">
        <title>High frequency of phylogenetically diverse reductive dehalogenase-homologous genes in deep subseafloor sedimentary metagenomes.</title>
        <authorList>
            <person name="Kawai M."/>
            <person name="Futagami T."/>
            <person name="Toyoda A."/>
            <person name="Takaki Y."/>
            <person name="Nishi S."/>
            <person name="Hori S."/>
            <person name="Arai W."/>
            <person name="Tsubouchi T."/>
            <person name="Morono Y."/>
            <person name="Uchiyama I."/>
            <person name="Ito T."/>
            <person name="Fujiyama A."/>
            <person name="Inagaki F."/>
            <person name="Takami H."/>
        </authorList>
    </citation>
    <scope>NUCLEOTIDE SEQUENCE</scope>
    <source>
        <strain evidence="7">Expedition CK06-06</strain>
    </source>
</reference>
<dbReference type="PANTHER" id="PTHR46383">
    <property type="entry name" value="ASPARTATE AMINOTRANSFERASE"/>
    <property type="match status" value="1"/>
</dbReference>
<evidence type="ECO:0000313" key="7">
    <source>
        <dbReference type="EMBL" id="GAG85316.1"/>
    </source>
</evidence>
<dbReference type="PANTHER" id="PTHR46383:SF1">
    <property type="entry name" value="ASPARTATE AMINOTRANSFERASE"/>
    <property type="match status" value="1"/>
</dbReference>
<evidence type="ECO:0000256" key="4">
    <source>
        <dbReference type="ARBA" id="ARBA00022679"/>
    </source>
</evidence>
<organism evidence="7">
    <name type="scientific">marine sediment metagenome</name>
    <dbReference type="NCBI Taxonomy" id="412755"/>
    <lineage>
        <taxon>unclassified sequences</taxon>
        <taxon>metagenomes</taxon>
        <taxon>ecological metagenomes</taxon>
    </lineage>
</organism>
<dbReference type="GO" id="GO:0030170">
    <property type="term" value="F:pyridoxal phosphate binding"/>
    <property type="evidence" value="ECO:0007669"/>
    <property type="project" value="InterPro"/>
</dbReference>
<accession>X1CM61</accession>
<dbReference type="SUPFAM" id="SSF53383">
    <property type="entry name" value="PLP-dependent transferases"/>
    <property type="match status" value="1"/>
</dbReference>
<dbReference type="EMBL" id="BART01010114">
    <property type="protein sequence ID" value="GAG85316.1"/>
    <property type="molecule type" value="Genomic_DNA"/>
</dbReference>
<gene>
    <name evidence="7" type="ORF">S01H4_22162</name>
</gene>
<proteinExistence type="inferred from homology"/>